<evidence type="ECO:0000256" key="5">
    <source>
        <dbReference type="ARBA" id="ARBA00022989"/>
    </source>
</evidence>
<organism evidence="9 10">
    <name type="scientific">Wenjunlia tyrosinilytica</name>
    <dbReference type="NCBI Taxonomy" id="1544741"/>
    <lineage>
        <taxon>Bacteria</taxon>
        <taxon>Bacillati</taxon>
        <taxon>Actinomycetota</taxon>
        <taxon>Actinomycetes</taxon>
        <taxon>Kitasatosporales</taxon>
        <taxon>Streptomycetaceae</taxon>
        <taxon>Wenjunlia</taxon>
    </lineage>
</organism>
<evidence type="ECO:0000256" key="1">
    <source>
        <dbReference type="ARBA" id="ARBA00004651"/>
    </source>
</evidence>
<keyword evidence="3 7" id="KW-1003">Cell membrane</keyword>
<keyword evidence="5 7" id="KW-1133">Transmembrane helix</keyword>
<feature type="domain" description="VTT" evidence="8">
    <location>
        <begin position="48"/>
        <end position="165"/>
    </location>
</feature>
<gene>
    <name evidence="9" type="ORF">GCM10012280_14960</name>
</gene>
<feature type="transmembrane region" description="Helical" evidence="7">
    <location>
        <begin position="145"/>
        <end position="163"/>
    </location>
</feature>
<evidence type="ECO:0000313" key="9">
    <source>
        <dbReference type="EMBL" id="GGO84150.1"/>
    </source>
</evidence>
<dbReference type="InterPro" id="IPR032816">
    <property type="entry name" value="VTT_dom"/>
</dbReference>
<keyword evidence="10" id="KW-1185">Reference proteome</keyword>
<feature type="transmembrane region" description="Helical" evidence="7">
    <location>
        <begin position="175"/>
        <end position="194"/>
    </location>
</feature>
<sequence length="206" mass="20980">MLLAAAGSCVVVWEPQRLLSSGWPQQLTGAGAALAFLAVFAACTLAFVPKPLLNAAAGALFGIQQGLVLAVAGTTLGAVAAFSLGRALGRDALRSLLRAKALNAMDRRLSEHGFRSVLLMRLVPGVPFAVANYSAAISRMRTSPFVAATALGVVPNTVAYVVAGSRAADPHSPVLLIALAAIAAMGALSAAGAVRRARVRRRAATA</sequence>
<feature type="transmembrane region" description="Helical" evidence="7">
    <location>
        <begin position="30"/>
        <end position="48"/>
    </location>
</feature>
<evidence type="ECO:0000256" key="6">
    <source>
        <dbReference type="ARBA" id="ARBA00023136"/>
    </source>
</evidence>
<evidence type="ECO:0000256" key="7">
    <source>
        <dbReference type="RuleBase" id="RU366058"/>
    </source>
</evidence>
<comment type="subcellular location">
    <subcellularLocation>
        <location evidence="1 7">Cell membrane</location>
        <topology evidence="1 7">Multi-pass membrane protein</topology>
    </subcellularLocation>
</comment>
<evidence type="ECO:0000256" key="2">
    <source>
        <dbReference type="ARBA" id="ARBA00008640"/>
    </source>
</evidence>
<evidence type="ECO:0000313" key="10">
    <source>
        <dbReference type="Proteomes" id="UP000641932"/>
    </source>
</evidence>
<name>A0A917ZIV7_9ACTN</name>
<evidence type="ECO:0000259" key="8">
    <source>
        <dbReference type="Pfam" id="PF09335"/>
    </source>
</evidence>
<dbReference type="Proteomes" id="UP000641932">
    <property type="component" value="Unassembled WGS sequence"/>
</dbReference>
<accession>A0A917ZIV7</accession>
<dbReference type="GO" id="GO:0005886">
    <property type="term" value="C:plasma membrane"/>
    <property type="evidence" value="ECO:0007669"/>
    <property type="project" value="UniProtKB-SubCell"/>
</dbReference>
<reference evidence="9" key="2">
    <citation type="submission" date="2020-09" db="EMBL/GenBank/DDBJ databases">
        <authorList>
            <person name="Sun Q."/>
            <person name="Zhou Y."/>
        </authorList>
    </citation>
    <scope>NUCLEOTIDE SEQUENCE</scope>
    <source>
        <strain evidence="9">CGMCC 4.7201</strain>
    </source>
</reference>
<comment type="caution">
    <text evidence="7">Lacks conserved residue(s) required for the propagation of feature annotation.</text>
</comment>
<keyword evidence="4 7" id="KW-0812">Transmembrane</keyword>
<dbReference type="EMBL" id="BMMS01000005">
    <property type="protein sequence ID" value="GGO84150.1"/>
    <property type="molecule type" value="Genomic_DNA"/>
</dbReference>
<reference evidence="9" key="1">
    <citation type="journal article" date="2014" name="Int. J. Syst. Evol. Microbiol.">
        <title>Complete genome sequence of Corynebacterium casei LMG S-19264T (=DSM 44701T), isolated from a smear-ripened cheese.</title>
        <authorList>
            <consortium name="US DOE Joint Genome Institute (JGI-PGF)"/>
            <person name="Walter F."/>
            <person name="Albersmeier A."/>
            <person name="Kalinowski J."/>
            <person name="Ruckert C."/>
        </authorList>
    </citation>
    <scope>NUCLEOTIDE SEQUENCE</scope>
    <source>
        <strain evidence="9">CGMCC 4.7201</strain>
    </source>
</reference>
<comment type="caution">
    <text evidence="9">The sequence shown here is derived from an EMBL/GenBank/DDBJ whole genome shotgun (WGS) entry which is preliminary data.</text>
</comment>
<evidence type="ECO:0000256" key="4">
    <source>
        <dbReference type="ARBA" id="ARBA00022692"/>
    </source>
</evidence>
<dbReference type="InterPro" id="IPR015414">
    <property type="entry name" value="TMEM64"/>
</dbReference>
<keyword evidence="6 7" id="KW-0472">Membrane</keyword>
<feature type="transmembrane region" description="Helical" evidence="7">
    <location>
        <begin position="60"/>
        <end position="84"/>
    </location>
</feature>
<proteinExistence type="inferred from homology"/>
<dbReference type="Pfam" id="PF09335">
    <property type="entry name" value="VTT_dom"/>
    <property type="match status" value="1"/>
</dbReference>
<dbReference type="PANTHER" id="PTHR12677">
    <property type="entry name" value="GOLGI APPARATUS MEMBRANE PROTEIN TVP38-RELATED"/>
    <property type="match status" value="1"/>
</dbReference>
<evidence type="ECO:0000256" key="3">
    <source>
        <dbReference type="ARBA" id="ARBA00022475"/>
    </source>
</evidence>
<dbReference type="PANTHER" id="PTHR12677:SF59">
    <property type="entry name" value="GOLGI APPARATUS MEMBRANE PROTEIN TVP38-RELATED"/>
    <property type="match status" value="1"/>
</dbReference>
<dbReference type="AlphaFoldDB" id="A0A917ZIV7"/>
<protein>
    <recommendedName>
        <fullName evidence="7">TVP38/TMEM64 family membrane protein</fullName>
    </recommendedName>
</protein>
<comment type="similarity">
    <text evidence="2 7">Belongs to the TVP38/TMEM64 family.</text>
</comment>